<dbReference type="Pfam" id="PF00583">
    <property type="entry name" value="Acetyltransf_1"/>
    <property type="match status" value="1"/>
</dbReference>
<evidence type="ECO:0000313" key="5">
    <source>
        <dbReference type="Proteomes" id="UP000275356"/>
    </source>
</evidence>
<evidence type="ECO:0000313" key="4">
    <source>
        <dbReference type="EMBL" id="ROR93894.1"/>
    </source>
</evidence>
<dbReference type="AlphaFoldDB" id="A0A3N2D314"/>
<keyword evidence="2 4" id="KW-0012">Acyltransferase</keyword>
<dbReference type="OrthoDB" id="5243635at2"/>
<name>A0A3N2D314_9MICO</name>
<comment type="caution">
    <text evidence="4">The sequence shown here is derived from an EMBL/GenBank/DDBJ whole genome shotgun (WGS) entry which is preliminary data.</text>
</comment>
<reference evidence="4 5" key="1">
    <citation type="submission" date="2018-11" db="EMBL/GenBank/DDBJ databases">
        <title>Sequencing the genomes of 1000 actinobacteria strains.</title>
        <authorList>
            <person name="Klenk H.-P."/>
        </authorList>
    </citation>
    <scope>NUCLEOTIDE SEQUENCE [LARGE SCALE GENOMIC DNA]</scope>
    <source>
        <strain evidence="4 5">DSM 13521</strain>
    </source>
</reference>
<evidence type="ECO:0000259" key="3">
    <source>
        <dbReference type="PROSITE" id="PS51186"/>
    </source>
</evidence>
<keyword evidence="1 4" id="KW-0808">Transferase</keyword>
<proteinExistence type="predicted"/>
<sequence>MVTAITPAGAGDNGSVTTADVSVRPALPSDLPAIARIQLAAWADLLGPDVADGLDAIELERQWAAALSDPDPRRRVLVALAGPRVVGFAAASPTQRSASDDDGWTGELVALEVEPTSRRAGHGSRLLAAAVDLARDAGAHHLGAWTMTHDPDRRAFLEGAGFAEAGLRRTLELPGPREVEEILLTAVLSPA</sequence>
<dbReference type="PANTHER" id="PTHR43877">
    <property type="entry name" value="AMINOALKYLPHOSPHONATE N-ACETYLTRANSFERASE-RELATED-RELATED"/>
    <property type="match status" value="1"/>
</dbReference>
<dbReference type="InterPro" id="IPR016181">
    <property type="entry name" value="Acyl_CoA_acyltransferase"/>
</dbReference>
<feature type="domain" description="N-acetyltransferase" evidence="3">
    <location>
        <begin position="21"/>
        <end position="186"/>
    </location>
</feature>
<dbReference type="Proteomes" id="UP000275356">
    <property type="component" value="Unassembled WGS sequence"/>
</dbReference>
<dbReference type="CDD" id="cd04301">
    <property type="entry name" value="NAT_SF"/>
    <property type="match status" value="1"/>
</dbReference>
<keyword evidence="5" id="KW-1185">Reference proteome</keyword>
<gene>
    <name evidence="4" type="ORF">EDD28_3322</name>
</gene>
<evidence type="ECO:0000256" key="1">
    <source>
        <dbReference type="ARBA" id="ARBA00022679"/>
    </source>
</evidence>
<dbReference type="SUPFAM" id="SSF55729">
    <property type="entry name" value="Acyl-CoA N-acyltransferases (Nat)"/>
    <property type="match status" value="1"/>
</dbReference>
<dbReference type="InterPro" id="IPR000182">
    <property type="entry name" value="GNAT_dom"/>
</dbReference>
<protein>
    <submittedName>
        <fullName evidence="4">L-amino acid N-acyltransferase YncA</fullName>
    </submittedName>
</protein>
<organism evidence="4 5">
    <name type="scientific">Salana multivorans</name>
    <dbReference type="NCBI Taxonomy" id="120377"/>
    <lineage>
        <taxon>Bacteria</taxon>
        <taxon>Bacillati</taxon>
        <taxon>Actinomycetota</taxon>
        <taxon>Actinomycetes</taxon>
        <taxon>Micrococcales</taxon>
        <taxon>Beutenbergiaceae</taxon>
        <taxon>Salana</taxon>
    </lineage>
</organism>
<dbReference type="GO" id="GO:0016747">
    <property type="term" value="F:acyltransferase activity, transferring groups other than amino-acyl groups"/>
    <property type="evidence" value="ECO:0007669"/>
    <property type="project" value="InterPro"/>
</dbReference>
<dbReference type="EMBL" id="RKHQ01000002">
    <property type="protein sequence ID" value="ROR93894.1"/>
    <property type="molecule type" value="Genomic_DNA"/>
</dbReference>
<dbReference type="InterPro" id="IPR050832">
    <property type="entry name" value="Bact_Acetyltransf"/>
</dbReference>
<evidence type="ECO:0000256" key="2">
    <source>
        <dbReference type="ARBA" id="ARBA00023315"/>
    </source>
</evidence>
<accession>A0A3N2D314</accession>
<dbReference type="PROSITE" id="PS51186">
    <property type="entry name" value="GNAT"/>
    <property type="match status" value="1"/>
</dbReference>
<dbReference type="Gene3D" id="3.40.630.30">
    <property type="match status" value="1"/>
</dbReference>